<reference evidence="4" key="1">
    <citation type="submission" date="2018-05" db="EMBL/GenBank/DDBJ databases">
        <authorList>
            <person name="Lanie J.A."/>
            <person name="Ng W.-L."/>
            <person name="Kazmierczak K.M."/>
            <person name="Andrzejewski T.M."/>
            <person name="Davidsen T.M."/>
            <person name="Wayne K.J."/>
            <person name="Tettelin H."/>
            <person name="Glass J.I."/>
            <person name="Rusch D."/>
            <person name="Podicherti R."/>
            <person name="Tsui H.-C.T."/>
            <person name="Winkler M.E."/>
        </authorList>
    </citation>
    <scope>NUCLEOTIDE SEQUENCE</scope>
</reference>
<feature type="transmembrane region" description="Helical" evidence="2">
    <location>
        <begin position="66"/>
        <end position="86"/>
    </location>
</feature>
<feature type="transmembrane region" description="Helical" evidence="2">
    <location>
        <begin position="32"/>
        <end position="54"/>
    </location>
</feature>
<evidence type="ECO:0000256" key="1">
    <source>
        <dbReference type="SAM" id="MobiDB-lite"/>
    </source>
</evidence>
<feature type="transmembrane region" description="Helical" evidence="2">
    <location>
        <begin position="282"/>
        <end position="303"/>
    </location>
</feature>
<gene>
    <name evidence="4" type="ORF">METZ01_LOCUS42645</name>
</gene>
<feature type="transmembrane region" description="Helical" evidence="2">
    <location>
        <begin position="258"/>
        <end position="276"/>
    </location>
</feature>
<dbReference type="AlphaFoldDB" id="A0A381RE22"/>
<dbReference type="InterPro" id="IPR047200">
    <property type="entry name" value="MFS_YcaD-like"/>
</dbReference>
<dbReference type="PROSITE" id="PS50850">
    <property type="entry name" value="MFS"/>
    <property type="match status" value="1"/>
</dbReference>
<dbReference type="Gene3D" id="1.20.1250.20">
    <property type="entry name" value="MFS general substrate transporter like domains"/>
    <property type="match status" value="2"/>
</dbReference>
<dbReference type="GO" id="GO:0005886">
    <property type="term" value="C:plasma membrane"/>
    <property type="evidence" value="ECO:0007669"/>
    <property type="project" value="TreeGrafter"/>
</dbReference>
<name>A0A381RE22_9ZZZZ</name>
<dbReference type="GO" id="GO:0022857">
    <property type="term" value="F:transmembrane transporter activity"/>
    <property type="evidence" value="ECO:0007669"/>
    <property type="project" value="InterPro"/>
</dbReference>
<accession>A0A381RE22</accession>
<dbReference type="InterPro" id="IPR011701">
    <property type="entry name" value="MFS"/>
</dbReference>
<organism evidence="4">
    <name type="scientific">marine metagenome</name>
    <dbReference type="NCBI Taxonomy" id="408172"/>
    <lineage>
        <taxon>unclassified sequences</taxon>
        <taxon>metagenomes</taxon>
        <taxon>ecological metagenomes</taxon>
    </lineage>
</organism>
<evidence type="ECO:0000313" key="4">
    <source>
        <dbReference type="EMBL" id="SUZ89791.1"/>
    </source>
</evidence>
<dbReference type="SUPFAM" id="SSF103473">
    <property type="entry name" value="MFS general substrate transporter"/>
    <property type="match status" value="1"/>
</dbReference>
<feature type="non-terminal residue" evidence="4">
    <location>
        <position position="1"/>
    </location>
</feature>
<dbReference type="PANTHER" id="PTHR23521:SF3">
    <property type="entry name" value="MFS TRANSPORTER"/>
    <property type="match status" value="1"/>
</dbReference>
<feature type="transmembrane region" description="Helical" evidence="2">
    <location>
        <begin position="189"/>
        <end position="208"/>
    </location>
</feature>
<evidence type="ECO:0000256" key="2">
    <source>
        <dbReference type="SAM" id="Phobius"/>
    </source>
</evidence>
<protein>
    <recommendedName>
        <fullName evidence="3">Major facilitator superfamily (MFS) profile domain-containing protein</fullName>
    </recommendedName>
</protein>
<dbReference type="PANTHER" id="PTHR23521">
    <property type="entry name" value="TRANSPORTER MFS SUPERFAMILY"/>
    <property type="match status" value="1"/>
</dbReference>
<feature type="domain" description="Major facilitator superfamily (MFS) profile" evidence="3">
    <location>
        <begin position="192"/>
        <end position="434"/>
    </location>
</feature>
<dbReference type="CDD" id="cd17477">
    <property type="entry name" value="MFS_YcaD_like"/>
    <property type="match status" value="1"/>
</dbReference>
<keyword evidence="2" id="KW-0472">Membrane</keyword>
<dbReference type="InterPro" id="IPR036259">
    <property type="entry name" value="MFS_trans_sf"/>
</dbReference>
<keyword evidence="2" id="KW-0812">Transmembrane</keyword>
<feature type="transmembrane region" description="Helical" evidence="2">
    <location>
        <begin position="92"/>
        <end position="112"/>
    </location>
</feature>
<dbReference type="InterPro" id="IPR020846">
    <property type="entry name" value="MFS_dom"/>
</dbReference>
<feature type="transmembrane region" description="Helical" evidence="2">
    <location>
        <begin position="124"/>
        <end position="143"/>
    </location>
</feature>
<proteinExistence type="predicted"/>
<dbReference type="EMBL" id="UINC01001841">
    <property type="protein sequence ID" value="SUZ89791.1"/>
    <property type="molecule type" value="Genomic_DNA"/>
</dbReference>
<dbReference type="Pfam" id="PF07690">
    <property type="entry name" value="MFS_1"/>
    <property type="match status" value="1"/>
</dbReference>
<sequence length="434" mass="45577">VWALFLAFLFLQVGTGLQRILLPMRAESEGFSAGSMGMVMAVHFAGYLLGAKGIIRALASVGHIRVFAALASTASTAVLVNAVLVFPASWAAVYFVGGVCNAGVLVILESWLNDRATNETRGSILGAYMMIMMGGTAIGQLLLNVGSPDGFELFVLSSVLISLAVVPVTLSASTAAPVPSSDPMPLRELYRTIPAAVVGIILCSFVQAASTSMAAVFGTESGLGAGRITLFTSAAVIGAITLQIPLGRLSDRYPRRAVIMVVAATSCGLAVLGALIPASSVAIIVVNMAFGAFVFPLYGQFVALANDWVTPEKRVAAASTLVLASSFGAMAAPMGIGMALEAFGPSAYFWSLAVCLAVLTVYLAYRVRVRQAVPVERQSTFQPILARSGEIAHSVGRWVLHPLAGWQHHHHRHDCEVDERHPSHGTWPSDGAGR</sequence>
<feature type="transmembrane region" description="Helical" evidence="2">
    <location>
        <begin position="228"/>
        <end position="246"/>
    </location>
</feature>
<keyword evidence="2" id="KW-1133">Transmembrane helix</keyword>
<evidence type="ECO:0000259" key="3">
    <source>
        <dbReference type="PROSITE" id="PS50850"/>
    </source>
</evidence>
<feature type="transmembrane region" description="Helical" evidence="2">
    <location>
        <begin position="348"/>
        <end position="365"/>
    </location>
</feature>
<feature type="transmembrane region" description="Helical" evidence="2">
    <location>
        <begin position="315"/>
        <end position="336"/>
    </location>
</feature>
<feature type="region of interest" description="Disordered" evidence="1">
    <location>
        <begin position="415"/>
        <end position="434"/>
    </location>
</feature>
<feature type="transmembrane region" description="Helical" evidence="2">
    <location>
        <begin position="155"/>
        <end position="177"/>
    </location>
</feature>